<dbReference type="EMBL" id="CSAD01001189">
    <property type="protein sequence ID" value="COW94733.1"/>
    <property type="molecule type" value="Genomic_DNA"/>
</dbReference>
<evidence type="ECO:0000313" key="6">
    <source>
        <dbReference type="EMBL" id="COW94733.1"/>
    </source>
</evidence>
<evidence type="ECO:0000313" key="9">
    <source>
        <dbReference type="Proteomes" id="UP000046680"/>
    </source>
</evidence>
<sequence>MLMLAPTRPNIDAAKMRPAEVITPPVEPTVRMTPMRIPCGDSSRMREMSSML</sequence>
<dbReference type="Proteomes" id="UP000045842">
    <property type="component" value="Unassembled WGS sequence"/>
</dbReference>
<evidence type="ECO:0000256" key="1">
    <source>
        <dbReference type="SAM" id="MobiDB-lite"/>
    </source>
</evidence>
<organism evidence="5 7">
    <name type="scientific">Mycobacterium tuberculosis</name>
    <dbReference type="NCBI Taxonomy" id="1773"/>
    <lineage>
        <taxon>Bacteria</taxon>
        <taxon>Bacillati</taxon>
        <taxon>Actinomycetota</taxon>
        <taxon>Actinomycetes</taxon>
        <taxon>Mycobacteriales</taxon>
        <taxon>Mycobacteriaceae</taxon>
        <taxon>Mycobacterium</taxon>
        <taxon>Mycobacterium tuberculosis complex</taxon>
    </lineage>
</organism>
<evidence type="ECO:0000313" key="4">
    <source>
        <dbReference type="EMBL" id="CFR71800.1"/>
    </source>
</evidence>
<dbReference type="Proteomes" id="UP000044938">
    <property type="component" value="Unassembled WGS sequence"/>
</dbReference>
<dbReference type="AlphaFoldDB" id="A0A655JEE5"/>
<dbReference type="EMBL" id="CSAJ01000514">
    <property type="protein sequence ID" value="COW79756.1"/>
    <property type="molecule type" value="Genomic_DNA"/>
</dbReference>
<evidence type="ECO:0000313" key="10">
    <source>
        <dbReference type="Proteomes" id="UP000046947"/>
    </source>
</evidence>
<dbReference type="EMBL" id="CFOH01001371">
    <property type="protein sequence ID" value="CFE84043.1"/>
    <property type="molecule type" value="Genomic_DNA"/>
</dbReference>
<protein>
    <submittedName>
        <fullName evidence="5">Uncharacterized protein</fullName>
    </submittedName>
</protein>
<feature type="region of interest" description="Disordered" evidence="1">
    <location>
        <begin position="15"/>
        <end position="52"/>
    </location>
</feature>
<gene>
    <name evidence="4" type="ORF">ERS007657_01040</name>
    <name evidence="6" type="ORF">ERS007679_04502</name>
    <name evidence="2" type="ORF">ERS007681_04563</name>
    <name evidence="3" type="ORF">ERS007688_04481</name>
    <name evidence="5" type="ORF">ERS007720_03304</name>
</gene>
<evidence type="ECO:0000313" key="5">
    <source>
        <dbReference type="EMBL" id="COW79756.1"/>
    </source>
</evidence>
<evidence type="ECO:0000313" key="2">
    <source>
        <dbReference type="EMBL" id="CFE48795.1"/>
    </source>
</evidence>
<dbReference type="Proteomes" id="UP000048289">
    <property type="component" value="Unassembled WGS sequence"/>
</dbReference>
<evidence type="ECO:0000313" key="7">
    <source>
        <dbReference type="Proteomes" id="UP000044938"/>
    </source>
</evidence>
<dbReference type="Proteomes" id="UP000046680">
    <property type="component" value="Unassembled WGS sequence"/>
</dbReference>
<evidence type="ECO:0000313" key="8">
    <source>
        <dbReference type="Proteomes" id="UP000045842"/>
    </source>
</evidence>
<feature type="compositionally biased region" description="Basic and acidic residues" evidence="1">
    <location>
        <begin position="43"/>
        <end position="52"/>
    </location>
</feature>
<dbReference type="Proteomes" id="UP000046947">
    <property type="component" value="Unassembled WGS sequence"/>
</dbReference>
<dbReference type="EMBL" id="CGCX01000284">
    <property type="protein sequence ID" value="CFR71800.1"/>
    <property type="molecule type" value="Genomic_DNA"/>
</dbReference>
<evidence type="ECO:0000313" key="11">
    <source>
        <dbReference type="Proteomes" id="UP000048289"/>
    </source>
</evidence>
<dbReference type="EMBL" id="CFOE01001181">
    <property type="protein sequence ID" value="CFE48795.1"/>
    <property type="molecule type" value="Genomic_DNA"/>
</dbReference>
<name>A0A655JEE5_MYCTX</name>
<reference evidence="7 8" key="1">
    <citation type="submission" date="2015-03" db="EMBL/GenBank/DDBJ databases">
        <authorList>
            <consortium name="Pathogen Informatics"/>
        </authorList>
    </citation>
    <scope>NUCLEOTIDE SEQUENCE [LARGE SCALE GENOMIC DNA]</scope>
    <source>
        <strain evidence="4 9">C09601061</strain>
        <strain evidence="6 8">G09801536</strain>
        <strain evidence="2 11">G09901357</strain>
        <strain evidence="3 10">H09601792</strain>
        <strain evidence="5 7">M09401471</strain>
    </source>
</reference>
<accession>A0A655JEE5</accession>
<evidence type="ECO:0000313" key="3">
    <source>
        <dbReference type="EMBL" id="CFE84043.1"/>
    </source>
</evidence>
<proteinExistence type="predicted"/>